<dbReference type="RefSeq" id="WP_137064899.1">
    <property type="nucleotide sequence ID" value="NZ_CP040748.1"/>
</dbReference>
<dbReference type="AlphaFoldDB" id="A0A4U2YSM0"/>
<dbReference type="OrthoDB" id="9803286at2"/>
<dbReference type="EC" id="7.1.1.-" evidence="3"/>
<dbReference type="PANTHER" id="PTHR10884">
    <property type="entry name" value="NADH DEHYDROGENASE UBIQUINONE IRON-SULFUR PROTEIN 3"/>
    <property type="match status" value="1"/>
</dbReference>
<evidence type="ECO:0000313" key="7">
    <source>
        <dbReference type="Proteomes" id="UP000307808"/>
    </source>
</evidence>
<comment type="subcellular location">
    <subcellularLocation>
        <location evidence="3">Cell membrane</location>
        <topology evidence="3">Peripheral membrane protein</topology>
        <orientation evidence="3">Cytoplasmic side</orientation>
    </subcellularLocation>
</comment>
<feature type="compositionally biased region" description="Low complexity" evidence="4">
    <location>
        <begin position="68"/>
        <end position="78"/>
    </location>
</feature>
<dbReference type="InterPro" id="IPR010218">
    <property type="entry name" value="NADH_DH_suC"/>
</dbReference>
<evidence type="ECO:0000259" key="5">
    <source>
        <dbReference type="Pfam" id="PF00329"/>
    </source>
</evidence>
<feature type="region of interest" description="Disordered" evidence="4">
    <location>
        <begin position="277"/>
        <end position="299"/>
    </location>
</feature>
<evidence type="ECO:0000313" key="6">
    <source>
        <dbReference type="EMBL" id="TKI64439.1"/>
    </source>
</evidence>
<accession>A0A4U2YSM0</accession>
<keyword evidence="3" id="KW-0472">Membrane</keyword>
<dbReference type="GO" id="GO:0008137">
    <property type="term" value="F:NADH dehydrogenase (ubiquinone) activity"/>
    <property type="evidence" value="ECO:0007669"/>
    <property type="project" value="InterPro"/>
</dbReference>
<feature type="region of interest" description="Disordered" evidence="4">
    <location>
        <begin position="1"/>
        <end position="78"/>
    </location>
</feature>
<dbReference type="GO" id="GO:0005886">
    <property type="term" value="C:plasma membrane"/>
    <property type="evidence" value="ECO:0007669"/>
    <property type="project" value="UniProtKB-SubCell"/>
</dbReference>
<sequence>MTEPNEPGKGPDAPKQDTPAQTTPSEPGKGRTDSEGATPEPGHQQTSPAREDAVVSTPDVNEPDAGSDETVSSEVVSDDTVLDRAVGVRHGMFGVTGTGDVSGFGGLVAPVVFPGASQRPFGGWFDETADTLTERLAAGGVEDAVSHVVVDRGEITFHVRREDLLTVVQVLRDDEKLRFEFLASLSGVHYPQDTGRELHVVLHLLSMSYNRRIRVEVTAPDADPHVPSVVAIYPTADWQEREAWDMFGIIFDGHPALTRILMPDDWPGHPQRKDYPLGGIPVEYKGATTPPADQRRSYN</sequence>
<reference evidence="6 7" key="1">
    <citation type="submission" date="2019-04" db="EMBL/GenBank/DDBJ databases">
        <authorList>
            <person name="Dong K."/>
        </authorList>
    </citation>
    <scope>NUCLEOTIDE SEQUENCE [LARGE SCALE GENOMIC DNA]</scope>
    <source>
        <strain evidence="7">dk3543</strain>
    </source>
</reference>
<proteinExistence type="inferred from homology"/>
<dbReference type="GO" id="GO:0050136">
    <property type="term" value="F:NADH dehydrogenase (quinone) (non-electrogenic) activity"/>
    <property type="evidence" value="ECO:0007669"/>
    <property type="project" value="UniProtKB-UniRule"/>
</dbReference>
<organism evidence="6 7">
    <name type="scientific">Nocardioides jishulii</name>
    <dbReference type="NCBI Taxonomy" id="2575440"/>
    <lineage>
        <taxon>Bacteria</taxon>
        <taxon>Bacillati</taxon>
        <taxon>Actinomycetota</taxon>
        <taxon>Actinomycetes</taxon>
        <taxon>Propionibacteriales</taxon>
        <taxon>Nocardioidaceae</taxon>
        <taxon>Nocardioides</taxon>
    </lineage>
</organism>
<protein>
    <recommendedName>
        <fullName evidence="3">NADH-quinone oxidoreductase subunit C</fullName>
        <ecNumber evidence="3">7.1.1.-</ecNumber>
    </recommendedName>
    <alternativeName>
        <fullName evidence="3">NADH dehydrogenase I subunit C</fullName>
    </alternativeName>
    <alternativeName>
        <fullName evidence="3">NDH-1 subunit C</fullName>
    </alternativeName>
</protein>
<keyword evidence="3" id="KW-0520">NAD</keyword>
<evidence type="ECO:0000256" key="2">
    <source>
        <dbReference type="ARBA" id="ARBA00022448"/>
    </source>
</evidence>
<keyword evidence="2 3" id="KW-0813">Transport</keyword>
<dbReference type="HAMAP" id="MF_01357">
    <property type="entry name" value="NDH1_NuoC"/>
    <property type="match status" value="1"/>
</dbReference>
<dbReference type="Gene3D" id="3.30.460.80">
    <property type="entry name" value="NADH:ubiquinone oxidoreductase, 30kDa subunit"/>
    <property type="match status" value="1"/>
</dbReference>
<keyword evidence="3" id="KW-0874">Quinone</keyword>
<keyword evidence="3" id="KW-1278">Translocase</keyword>
<comment type="function">
    <text evidence="3">NDH-1 shuttles electrons from NADH, via FMN and iron-sulfur (Fe-S) centers, to quinones in the respiratory chain. The immediate electron acceptor for the enzyme in this species is believed to be a menaquinone. Couples the redox reaction to proton translocation (for every two electrons transferred, four hydrogen ions are translocated across the cytoplasmic membrane), and thus conserves the redox energy in a proton gradient.</text>
</comment>
<comment type="catalytic activity">
    <reaction evidence="3">
        <text>a quinone + NADH + 5 H(+)(in) = a quinol + NAD(+) + 4 H(+)(out)</text>
        <dbReference type="Rhea" id="RHEA:57888"/>
        <dbReference type="ChEBI" id="CHEBI:15378"/>
        <dbReference type="ChEBI" id="CHEBI:24646"/>
        <dbReference type="ChEBI" id="CHEBI:57540"/>
        <dbReference type="ChEBI" id="CHEBI:57945"/>
        <dbReference type="ChEBI" id="CHEBI:132124"/>
    </reaction>
</comment>
<dbReference type="NCBIfam" id="TIGR01961">
    <property type="entry name" value="NuoC_fam"/>
    <property type="match status" value="1"/>
</dbReference>
<dbReference type="PANTHER" id="PTHR10884:SF14">
    <property type="entry name" value="NADH DEHYDROGENASE [UBIQUINONE] IRON-SULFUR PROTEIN 3, MITOCHONDRIAL"/>
    <property type="match status" value="1"/>
</dbReference>
<keyword evidence="3" id="KW-1003">Cell membrane</keyword>
<dbReference type="InterPro" id="IPR037232">
    <property type="entry name" value="NADH_quin_OxRdtase_su_C/D-like"/>
</dbReference>
<evidence type="ECO:0000256" key="4">
    <source>
        <dbReference type="SAM" id="MobiDB-lite"/>
    </source>
</evidence>
<keyword evidence="6" id="KW-0560">Oxidoreductase</keyword>
<evidence type="ECO:0000256" key="3">
    <source>
        <dbReference type="HAMAP-Rule" id="MF_01357"/>
    </source>
</evidence>
<dbReference type="EMBL" id="SZPY01000001">
    <property type="protein sequence ID" value="TKI64439.1"/>
    <property type="molecule type" value="Genomic_DNA"/>
</dbReference>
<dbReference type="Proteomes" id="UP000307808">
    <property type="component" value="Unassembled WGS sequence"/>
</dbReference>
<comment type="subunit">
    <text evidence="3">NDH-1 is composed of 14 different subunits. Subunits NuoB, C, D, E, F, and G constitute the peripheral sector of the complex.</text>
</comment>
<keyword evidence="7" id="KW-1185">Reference proteome</keyword>
<comment type="similarity">
    <text evidence="1 3">Belongs to the complex I 30 kDa subunit family.</text>
</comment>
<name>A0A4U2YSM0_9ACTN</name>
<feature type="domain" description="NADH:ubiquinone oxidoreductase 30kDa subunit" evidence="5">
    <location>
        <begin position="158"/>
        <end position="279"/>
    </location>
</feature>
<dbReference type="SUPFAM" id="SSF143243">
    <property type="entry name" value="Nqo5-like"/>
    <property type="match status" value="1"/>
</dbReference>
<gene>
    <name evidence="3" type="primary">nuoC</name>
    <name evidence="6" type="ORF">FC770_04720</name>
</gene>
<dbReference type="NCBIfam" id="NF005856">
    <property type="entry name" value="PRK07785.1"/>
    <property type="match status" value="1"/>
</dbReference>
<dbReference type="GO" id="GO:0048038">
    <property type="term" value="F:quinone binding"/>
    <property type="evidence" value="ECO:0007669"/>
    <property type="project" value="UniProtKB-KW"/>
</dbReference>
<dbReference type="InterPro" id="IPR001268">
    <property type="entry name" value="NADH_UbQ_OxRdtase_30kDa_su"/>
</dbReference>
<comment type="caution">
    <text evidence="6">The sequence shown here is derived from an EMBL/GenBank/DDBJ whole genome shotgun (WGS) entry which is preliminary data.</text>
</comment>
<dbReference type="Pfam" id="PF00329">
    <property type="entry name" value="Complex1_30kDa"/>
    <property type="match status" value="1"/>
</dbReference>
<evidence type="ECO:0000256" key="1">
    <source>
        <dbReference type="ARBA" id="ARBA00007569"/>
    </source>
</evidence>